<feature type="coiled-coil region" evidence="1">
    <location>
        <begin position="274"/>
        <end position="301"/>
    </location>
</feature>
<keyword evidence="1" id="KW-0175">Coiled coil</keyword>
<comment type="caution">
    <text evidence="2">The sequence shown here is derived from an EMBL/GenBank/DDBJ whole genome shotgun (WGS) entry which is preliminary data.</text>
</comment>
<accession>A0A813H3K6</accession>
<dbReference type="OrthoDB" id="417626at2759"/>
<evidence type="ECO:0000256" key="1">
    <source>
        <dbReference type="SAM" id="Coils"/>
    </source>
</evidence>
<dbReference type="Proteomes" id="UP000654075">
    <property type="component" value="Unassembled WGS sequence"/>
</dbReference>
<dbReference type="InterPro" id="IPR011990">
    <property type="entry name" value="TPR-like_helical_dom_sf"/>
</dbReference>
<evidence type="ECO:0000313" key="2">
    <source>
        <dbReference type="EMBL" id="CAE8632313.1"/>
    </source>
</evidence>
<sequence>QGLVAATSSLVKAQSRSDDLLEALSSAQDGLAWFQSRSDARGEAAMSPILVMAHLCQEDRNTHVSQALKVIDDGLSLCSKLGCRHTEAELYLKASEISLKEGLLDDTLEKAQRAVIIFRDLEDWRGEETANAVLGEVYTRRRQPELAPHRREALELAHTMARALDLRDSPGFYEAAERFGALGVSLPPVSKKEQMEIFGPVLKKDPDGAAAFIQTNVPQESSSLLLQSLNMGVTFADVDKKAFYQHYRAGGIAYGPRFRCVDYVTGRQTSVPDLQSAAAAVREADAKVAKLREELDQQGEEERTQLEVAGSLYEIYAAATGIRFDADAGGSEGYVAIDGVARHFEVKGQCPKEKADSLWAEIEGCLPAQAA</sequence>
<organism evidence="2 3">
    <name type="scientific">Polarella glacialis</name>
    <name type="common">Dinoflagellate</name>
    <dbReference type="NCBI Taxonomy" id="89957"/>
    <lineage>
        <taxon>Eukaryota</taxon>
        <taxon>Sar</taxon>
        <taxon>Alveolata</taxon>
        <taxon>Dinophyceae</taxon>
        <taxon>Suessiales</taxon>
        <taxon>Suessiaceae</taxon>
        <taxon>Polarella</taxon>
    </lineage>
</organism>
<gene>
    <name evidence="2" type="ORF">PGLA1383_LOCUS48295</name>
</gene>
<dbReference type="Gene3D" id="1.25.40.10">
    <property type="entry name" value="Tetratricopeptide repeat domain"/>
    <property type="match status" value="1"/>
</dbReference>
<name>A0A813H3K6_POLGL</name>
<protein>
    <submittedName>
        <fullName evidence="2">Uncharacterized protein</fullName>
    </submittedName>
</protein>
<feature type="non-terminal residue" evidence="2">
    <location>
        <position position="371"/>
    </location>
</feature>
<keyword evidence="3" id="KW-1185">Reference proteome</keyword>
<reference evidence="2" key="1">
    <citation type="submission" date="2021-02" db="EMBL/GenBank/DDBJ databases">
        <authorList>
            <person name="Dougan E. K."/>
            <person name="Rhodes N."/>
            <person name="Thang M."/>
            <person name="Chan C."/>
        </authorList>
    </citation>
    <scope>NUCLEOTIDE SEQUENCE</scope>
</reference>
<dbReference type="AlphaFoldDB" id="A0A813H3K6"/>
<dbReference type="EMBL" id="CAJNNV010030374">
    <property type="protein sequence ID" value="CAE8632313.1"/>
    <property type="molecule type" value="Genomic_DNA"/>
</dbReference>
<evidence type="ECO:0000313" key="3">
    <source>
        <dbReference type="Proteomes" id="UP000654075"/>
    </source>
</evidence>
<proteinExistence type="predicted"/>